<dbReference type="PANTHER" id="PTHR43586">
    <property type="entry name" value="CYSTEINE DESULFURASE"/>
    <property type="match status" value="1"/>
</dbReference>
<reference evidence="2 3" key="1">
    <citation type="submission" date="2018-03" db="EMBL/GenBank/DDBJ databases">
        <title>Genomic Encyclopedia of Type Strains, Phase III (KMG-III): the genomes of soil and plant-associated and newly described type strains.</title>
        <authorList>
            <person name="Whitman W."/>
        </authorList>
    </citation>
    <scope>NUCLEOTIDE SEQUENCE [LARGE SCALE GENOMIC DNA]</scope>
    <source>
        <strain evidence="2 3">CGMCC 1.12484</strain>
    </source>
</reference>
<keyword evidence="2" id="KW-0456">Lyase</keyword>
<dbReference type="EMBL" id="PVTL01000001">
    <property type="protein sequence ID" value="PRY70238.1"/>
    <property type="molecule type" value="Genomic_DNA"/>
</dbReference>
<dbReference type="InterPro" id="IPR015424">
    <property type="entry name" value="PyrdxlP-dep_Trfase"/>
</dbReference>
<dbReference type="PANTHER" id="PTHR43586:SF21">
    <property type="entry name" value="PYRIDOXAL PHOSPHATE (PLP)-DEPENDENT ASPARTATE AMINOTRANSFERASE SUPERFAMILY"/>
    <property type="match status" value="1"/>
</dbReference>
<sequence length="370" mass="39120">MTSEPDSYSTADAHSAAVPTTAGGSAAFRAAVEQFPNGRGYLAAASMGLPSLDTVAALTADLQAWAGVKRSPAGYGELAERVRAHYARLVAVPGDRVAIGAQTSVFAGVIAQAVPRGAEVLCVDGDFSSMVFPFLQRSDITVRHIPLAELADSITDATWLVSFSLIQSATGEVADVPAITAAAAHHGARTFCDTTQAAGVYPIDASLFDSTVCHSYKWLCAPRGVAFLTVSDEFQQSLTPTFASWYGGESVWESCYGPTMRLARDARQFDLSPAWHAWAGAEESVRMFADLDVSEVWSHAAGLGNLLCDEWDIPRKNQAIVTRADPGGADLARLAAAGIVASGRAGRLRVAFHLWNTADDVEQLASVLRG</sequence>
<organism evidence="2 3">
    <name type="scientific">Glaciihabitans tibetensis</name>
    <dbReference type="NCBI Taxonomy" id="1266600"/>
    <lineage>
        <taxon>Bacteria</taxon>
        <taxon>Bacillati</taxon>
        <taxon>Actinomycetota</taxon>
        <taxon>Actinomycetes</taxon>
        <taxon>Micrococcales</taxon>
        <taxon>Microbacteriaceae</taxon>
        <taxon>Glaciihabitans</taxon>
    </lineage>
</organism>
<gene>
    <name evidence="2" type="ORF">B0I08_101366</name>
</gene>
<dbReference type="SUPFAM" id="SSF53383">
    <property type="entry name" value="PLP-dependent transferases"/>
    <property type="match status" value="1"/>
</dbReference>
<dbReference type="InterPro" id="IPR015422">
    <property type="entry name" value="PyrdxlP-dep_Trfase_small"/>
</dbReference>
<dbReference type="OrthoDB" id="250246at2"/>
<dbReference type="Proteomes" id="UP000237983">
    <property type="component" value="Unassembled WGS sequence"/>
</dbReference>
<name>A0A2T0VJ59_9MICO</name>
<protein>
    <submittedName>
        <fullName evidence="2">Selenocysteine lyase/cysteine desulfurase</fullName>
    </submittedName>
</protein>
<dbReference type="RefSeq" id="WP_106209222.1">
    <property type="nucleotide sequence ID" value="NZ_PVTL01000001.1"/>
</dbReference>
<dbReference type="Gene3D" id="3.40.640.10">
    <property type="entry name" value="Type I PLP-dependent aspartate aminotransferase-like (Major domain)"/>
    <property type="match status" value="1"/>
</dbReference>
<keyword evidence="3" id="KW-1185">Reference proteome</keyword>
<evidence type="ECO:0000259" key="1">
    <source>
        <dbReference type="Pfam" id="PF00266"/>
    </source>
</evidence>
<proteinExistence type="predicted"/>
<dbReference type="InterPro" id="IPR015421">
    <property type="entry name" value="PyrdxlP-dep_Trfase_major"/>
</dbReference>
<evidence type="ECO:0000313" key="3">
    <source>
        <dbReference type="Proteomes" id="UP000237983"/>
    </source>
</evidence>
<dbReference type="Pfam" id="PF00266">
    <property type="entry name" value="Aminotran_5"/>
    <property type="match status" value="1"/>
</dbReference>
<evidence type="ECO:0000313" key="2">
    <source>
        <dbReference type="EMBL" id="PRY70238.1"/>
    </source>
</evidence>
<dbReference type="InterPro" id="IPR000192">
    <property type="entry name" value="Aminotrans_V_dom"/>
</dbReference>
<comment type="caution">
    <text evidence="2">The sequence shown here is derived from an EMBL/GenBank/DDBJ whole genome shotgun (WGS) entry which is preliminary data.</text>
</comment>
<feature type="domain" description="Aminotransferase class V" evidence="1">
    <location>
        <begin position="144"/>
        <end position="305"/>
    </location>
</feature>
<dbReference type="GO" id="GO:0016829">
    <property type="term" value="F:lyase activity"/>
    <property type="evidence" value="ECO:0007669"/>
    <property type="project" value="UniProtKB-KW"/>
</dbReference>
<accession>A0A2T0VJ59</accession>
<dbReference type="AlphaFoldDB" id="A0A2T0VJ59"/>
<dbReference type="Gene3D" id="3.90.1150.10">
    <property type="entry name" value="Aspartate Aminotransferase, domain 1"/>
    <property type="match status" value="1"/>
</dbReference>